<dbReference type="Pfam" id="PF13412">
    <property type="entry name" value="HTH_24"/>
    <property type="match status" value="1"/>
</dbReference>
<name>A0ABU2FPJ7_9EURY</name>
<protein>
    <submittedName>
        <fullName evidence="5">Lrp/AsnC family transcriptional regulator</fullName>
    </submittedName>
</protein>
<dbReference type="SMART" id="SM00344">
    <property type="entry name" value="HTH_ASNC"/>
    <property type="match status" value="1"/>
</dbReference>
<dbReference type="PANTHER" id="PTHR30154:SF34">
    <property type="entry name" value="TRANSCRIPTIONAL REGULATOR AZLB"/>
    <property type="match status" value="1"/>
</dbReference>
<dbReference type="RefSeq" id="WP_310900500.1">
    <property type="nucleotide sequence ID" value="NZ_JAMQOS010000003.1"/>
</dbReference>
<dbReference type="Gene3D" id="1.10.10.10">
    <property type="entry name" value="Winged helix-like DNA-binding domain superfamily/Winged helix DNA-binding domain"/>
    <property type="match status" value="1"/>
</dbReference>
<keyword evidence="1" id="KW-0805">Transcription regulation</keyword>
<dbReference type="PANTHER" id="PTHR30154">
    <property type="entry name" value="LEUCINE-RESPONSIVE REGULATORY PROTEIN"/>
    <property type="match status" value="1"/>
</dbReference>
<dbReference type="PRINTS" id="PR00033">
    <property type="entry name" value="HTHASNC"/>
</dbReference>
<proteinExistence type="predicted"/>
<feature type="domain" description="HTH asnC-type" evidence="4">
    <location>
        <begin position="6"/>
        <end position="68"/>
    </location>
</feature>
<organism evidence="5 6">
    <name type="scientific">Haloarcula onubensis</name>
    <dbReference type="NCBI Taxonomy" id="2950539"/>
    <lineage>
        <taxon>Archaea</taxon>
        <taxon>Methanobacteriati</taxon>
        <taxon>Methanobacteriota</taxon>
        <taxon>Stenosarchaea group</taxon>
        <taxon>Halobacteria</taxon>
        <taxon>Halobacteriales</taxon>
        <taxon>Haloarculaceae</taxon>
        <taxon>Haloarcula</taxon>
    </lineage>
</organism>
<keyword evidence="2" id="KW-0238">DNA-binding</keyword>
<dbReference type="InterPro" id="IPR036390">
    <property type="entry name" value="WH_DNA-bd_sf"/>
</dbReference>
<dbReference type="InterPro" id="IPR036388">
    <property type="entry name" value="WH-like_DNA-bd_sf"/>
</dbReference>
<evidence type="ECO:0000313" key="5">
    <source>
        <dbReference type="EMBL" id="MDS0282669.1"/>
    </source>
</evidence>
<dbReference type="InterPro" id="IPR000485">
    <property type="entry name" value="AsnC-type_HTH_dom"/>
</dbReference>
<reference evidence="5 6" key="1">
    <citation type="submission" date="2022-06" db="EMBL/GenBank/DDBJ databases">
        <title>Halomicroarcula sp. a new haloarchaeum isolate from saline soil.</title>
        <authorList>
            <person name="Strakova D."/>
            <person name="Galisteo C."/>
            <person name="Sanchez-Porro C."/>
            <person name="Ventosa A."/>
        </authorList>
    </citation>
    <scope>NUCLEOTIDE SEQUENCE [LARGE SCALE GENOMIC DNA]</scope>
    <source>
        <strain evidence="5 6">S3CR25-11</strain>
    </source>
</reference>
<accession>A0ABU2FPJ7</accession>
<keyword evidence="6" id="KW-1185">Reference proteome</keyword>
<dbReference type="Proteomes" id="UP001268864">
    <property type="component" value="Unassembled WGS sequence"/>
</dbReference>
<dbReference type="InterPro" id="IPR019888">
    <property type="entry name" value="Tscrpt_reg_AsnC-like"/>
</dbReference>
<dbReference type="Gene3D" id="3.30.70.920">
    <property type="match status" value="1"/>
</dbReference>
<gene>
    <name evidence="5" type="ORF">NDI86_11080</name>
</gene>
<evidence type="ECO:0000256" key="2">
    <source>
        <dbReference type="ARBA" id="ARBA00023125"/>
    </source>
</evidence>
<dbReference type="InterPro" id="IPR011991">
    <property type="entry name" value="ArsR-like_HTH"/>
</dbReference>
<keyword evidence="3" id="KW-0804">Transcription</keyword>
<dbReference type="SUPFAM" id="SSF46785">
    <property type="entry name" value="Winged helix' DNA-binding domain"/>
    <property type="match status" value="1"/>
</dbReference>
<dbReference type="EMBL" id="JAMQOS010000003">
    <property type="protein sequence ID" value="MDS0282669.1"/>
    <property type="molecule type" value="Genomic_DNA"/>
</dbReference>
<evidence type="ECO:0000259" key="4">
    <source>
        <dbReference type="PROSITE" id="PS50956"/>
    </source>
</evidence>
<sequence>MTLKGLDELDRYIIHELQRDVKDTSSKEIADAMDVSPSTVRKRIDRLEEKGIITGYHADVDYGKAGYQLHMQIVCTAPIQDREELGRQALDIFGVVSVREIATGADNLLVGVVARDNDDLTRIAGELSALGLATSDEQLVRGDRFTPYQGFIEADETAVDSRPP</sequence>
<evidence type="ECO:0000256" key="1">
    <source>
        <dbReference type="ARBA" id="ARBA00023015"/>
    </source>
</evidence>
<evidence type="ECO:0000313" key="6">
    <source>
        <dbReference type="Proteomes" id="UP001268864"/>
    </source>
</evidence>
<dbReference type="PROSITE" id="PS50956">
    <property type="entry name" value="HTH_ASNC_2"/>
    <property type="match status" value="1"/>
</dbReference>
<comment type="caution">
    <text evidence="5">The sequence shown here is derived from an EMBL/GenBank/DDBJ whole genome shotgun (WGS) entry which is preliminary data.</text>
</comment>
<evidence type="ECO:0000256" key="3">
    <source>
        <dbReference type="ARBA" id="ARBA00023163"/>
    </source>
</evidence>
<dbReference type="CDD" id="cd00090">
    <property type="entry name" value="HTH_ARSR"/>
    <property type="match status" value="1"/>
</dbReference>